<dbReference type="InterPro" id="IPR018970">
    <property type="entry name" value="Xul5P/Fru6P_PKetolase_N"/>
</dbReference>
<dbReference type="GO" id="GO:0005975">
    <property type="term" value="P:carbohydrate metabolic process"/>
    <property type="evidence" value="ECO:0007669"/>
    <property type="project" value="InterPro"/>
</dbReference>
<dbReference type="NCBIfam" id="NF003621">
    <property type="entry name" value="PRK05261.1-6"/>
    <property type="match status" value="1"/>
</dbReference>
<evidence type="ECO:0000256" key="1">
    <source>
        <dbReference type="ARBA" id="ARBA00001964"/>
    </source>
</evidence>
<dbReference type="InterPro" id="IPR009014">
    <property type="entry name" value="Transketo_C/PFOR_II"/>
</dbReference>
<keyword evidence="3 5" id="KW-0786">Thiamine pyrophosphate</keyword>
<evidence type="ECO:0000256" key="3">
    <source>
        <dbReference type="ARBA" id="ARBA00023052"/>
    </source>
</evidence>
<dbReference type="PANTHER" id="PTHR31273:SF0">
    <property type="entry name" value="PHOSPHOKETOLASE-RELATED"/>
    <property type="match status" value="1"/>
</dbReference>
<dbReference type="PANTHER" id="PTHR31273">
    <property type="entry name" value="PHOSPHOKETOLASE-RELATED"/>
    <property type="match status" value="1"/>
</dbReference>
<dbReference type="Pfam" id="PF09364">
    <property type="entry name" value="XFP_N"/>
    <property type="match status" value="1"/>
</dbReference>
<dbReference type="InterPro" id="IPR023962">
    <property type="entry name" value="Phosphoketolase"/>
</dbReference>
<dbReference type="PROSITE" id="PS60003">
    <property type="entry name" value="PHOSPHOKETOLASE_2"/>
    <property type="match status" value="1"/>
</dbReference>
<dbReference type="Gene3D" id="3.40.50.970">
    <property type="match status" value="2"/>
</dbReference>
<keyword evidence="4 5" id="KW-0456">Lyase</keyword>
<proteinExistence type="inferred from homology"/>
<dbReference type="InterPro" id="IPR029061">
    <property type="entry name" value="THDP-binding"/>
</dbReference>
<dbReference type="SUPFAM" id="SSF52518">
    <property type="entry name" value="Thiamin diphosphate-binding fold (THDP-binding)"/>
    <property type="match status" value="2"/>
</dbReference>
<dbReference type="NCBIfam" id="NF003617">
    <property type="entry name" value="PRK05261.1-2"/>
    <property type="match status" value="1"/>
</dbReference>
<comment type="cofactor">
    <cofactor evidence="1 5">
        <name>thiamine diphosphate</name>
        <dbReference type="ChEBI" id="CHEBI:58937"/>
    </cofactor>
</comment>
<sequence length="801" mass="90545">MRETSPELSLTSRELDLIHRYWQAANYLSVGQIYLLDNALLREPLQAKHIKPRLLGHWGTTPGLNFIYVHLNRLIKAHDLNVIYVCGPGHGGPGMVANTYLEGSYSEIYPDITRDSDGIAKLFRQFSFPGGIPSHAAPETPGSIHEGGELGYALAHAYGAALDNPDLIVACVVGDGEAETGPLAAAWHSNKFLNPQHDGAVLPILHLNGYKIANPTVLGRMTNEEVKNLFLGYGYEPLFVEGDEPAPMHRMMSETLETALDRIRHIQRPAREGRATDRRPQWPVIVLRSPKGWTGPREVDGLKVAGFWRSHQVPITNPRGSPEHRKLLEQWLRSYQPERLFDSEGRLHPELQALAPTGNRRMGANPHANGGLLRRELELPDYRDYAIDVSFPGGSRAKATRHAGKFLRDVVRLNRDASNFRIVGPDETASNRLDAVFEATDRVWMESIEPYDIHLANDGRVMEVLSEHLCQGWLEGYLLTGRHGLFSCYEAFIHIVDSMFNQHAKWLKVARELPWRRPVASLNYLLTSHVWRQDHNGFSHQDPGFVDLVANKKAHIVRIYLAPDANTLLWVVDHCLRTYDRINVIVAGKQQAPQWLTIEQAATHCAAGIGIWTWAGSRIAEGEPDVVMACAGDVPTLETLAAVDLLRKALPELKIRVVNVVDLMTLQPKSQHPHGLDDREYEVIFTRDRPVIFAYHGYPYLIHRLTYKRSNHDHMHVHGFEEEGTTTTPFDMAVLNRLDRFHLAINVIDRVPGLSITAAHIRQQFRDKLIEHARYVREHGEDMPEIQQWSWPYKTAAEAGD</sequence>
<reference evidence="8 9" key="1">
    <citation type="submission" date="2020-03" db="EMBL/GenBank/DDBJ databases">
        <title>Bradyrhizobium diversity isolated from nodules of Muelleranthus trifoliolatus.</title>
        <authorList>
            <person name="Klepa M."/>
            <person name="Helene L."/>
            <person name="Hungria M."/>
        </authorList>
    </citation>
    <scope>NUCLEOTIDE SEQUENCE [LARGE SCALE GENOMIC DNA]</scope>
    <source>
        <strain evidence="8 9">WSM 1744</strain>
    </source>
</reference>
<dbReference type="NCBIfam" id="NF003616">
    <property type="entry name" value="PRK05261.1-1"/>
    <property type="match status" value="1"/>
</dbReference>
<dbReference type="InterPro" id="IPR019789">
    <property type="entry name" value="Xul5P/Fru6P_PKetolase_ThDP_BS"/>
</dbReference>
<evidence type="ECO:0000259" key="6">
    <source>
        <dbReference type="Pfam" id="PF09363"/>
    </source>
</evidence>
<dbReference type="Proteomes" id="UP000528734">
    <property type="component" value="Unassembled WGS sequence"/>
</dbReference>
<dbReference type="CDD" id="cd02011">
    <property type="entry name" value="TPP_PK"/>
    <property type="match status" value="1"/>
</dbReference>
<name>A0A7Y4H5W6_9BRAD</name>
<protein>
    <recommendedName>
        <fullName evidence="5">Probable phosphoketolase</fullName>
        <ecNumber evidence="5">4.1.2.-</ecNumber>
    </recommendedName>
</protein>
<evidence type="ECO:0000256" key="5">
    <source>
        <dbReference type="HAMAP-Rule" id="MF_01403"/>
    </source>
</evidence>
<evidence type="ECO:0000256" key="4">
    <source>
        <dbReference type="ARBA" id="ARBA00023239"/>
    </source>
</evidence>
<dbReference type="GO" id="GO:0016832">
    <property type="term" value="F:aldehyde-lyase activity"/>
    <property type="evidence" value="ECO:0007669"/>
    <property type="project" value="UniProtKB-UniRule"/>
</dbReference>
<dbReference type="PIRSF" id="PIRSF017245">
    <property type="entry name" value="Phosphoketolase"/>
    <property type="match status" value="1"/>
</dbReference>
<evidence type="ECO:0000259" key="7">
    <source>
        <dbReference type="Pfam" id="PF09364"/>
    </source>
</evidence>
<dbReference type="InterPro" id="IPR019790">
    <property type="entry name" value="Xul5P/Fru6P_PKetolase_CS"/>
</dbReference>
<dbReference type="Gene3D" id="3.40.50.920">
    <property type="match status" value="1"/>
</dbReference>
<evidence type="ECO:0000256" key="2">
    <source>
        <dbReference type="ARBA" id="ARBA00005623"/>
    </source>
</evidence>
<keyword evidence="9" id="KW-1185">Reference proteome</keyword>
<feature type="domain" description="Xylulose 5-phosphate/Fructose 6-phosphate phosphoketolase C-terminal" evidence="6">
    <location>
        <begin position="589"/>
        <end position="791"/>
    </location>
</feature>
<dbReference type="InterPro" id="IPR005593">
    <property type="entry name" value="Xul5P/Fru6P_PKetolase"/>
</dbReference>
<feature type="domain" description="Xylulose 5-phosphate/Fructose 6-phosphate phosphoketolase N-terminal" evidence="7">
    <location>
        <begin position="11"/>
        <end position="372"/>
    </location>
</feature>
<dbReference type="AlphaFoldDB" id="A0A7Y4H5W6"/>
<dbReference type="EC" id="4.1.2.-" evidence="5"/>
<dbReference type="HAMAP" id="MF_01403">
    <property type="entry name" value="Phosphoketolase"/>
    <property type="match status" value="1"/>
</dbReference>
<dbReference type="RefSeq" id="WP_171711108.1">
    <property type="nucleotide sequence ID" value="NZ_JAAVLW010000005.1"/>
</dbReference>
<dbReference type="Pfam" id="PF03894">
    <property type="entry name" value="XFP"/>
    <property type="match status" value="1"/>
</dbReference>
<dbReference type="Pfam" id="PF09363">
    <property type="entry name" value="XFP_C"/>
    <property type="match status" value="1"/>
</dbReference>
<dbReference type="PROSITE" id="PS60002">
    <property type="entry name" value="PHOSPHOKETOLASE_1"/>
    <property type="match status" value="1"/>
</dbReference>
<comment type="caution">
    <text evidence="8">The sequence shown here is derived from an EMBL/GenBank/DDBJ whole genome shotgun (WGS) entry which is preliminary data.</text>
</comment>
<evidence type="ECO:0000313" key="8">
    <source>
        <dbReference type="EMBL" id="NOJ48249.1"/>
    </source>
</evidence>
<dbReference type="InterPro" id="IPR018969">
    <property type="entry name" value="Xul5P/Fru6P_PKetolase_C"/>
</dbReference>
<accession>A0A7Y4H5W6</accession>
<organism evidence="8 9">
    <name type="scientific">Bradyrhizobium archetypum</name>
    <dbReference type="NCBI Taxonomy" id="2721160"/>
    <lineage>
        <taxon>Bacteria</taxon>
        <taxon>Pseudomonadati</taxon>
        <taxon>Pseudomonadota</taxon>
        <taxon>Alphaproteobacteria</taxon>
        <taxon>Hyphomicrobiales</taxon>
        <taxon>Nitrobacteraceae</taxon>
        <taxon>Bradyrhizobium</taxon>
    </lineage>
</organism>
<gene>
    <name evidence="8" type="ORF">HCN50_18685</name>
</gene>
<evidence type="ECO:0000313" key="9">
    <source>
        <dbReference type="Proteomes" id="UP000528734"/>
    </source>
</evidence>
<comment type="similarity">
    <text evidence="2 5">Belongs to the XFP family.</text>
</comment>
<dbReference type="NCBIfam" id="NF003619">
    <property type="entry name" value="PRK05261.1-4"/>
    <property type="match status" value="1"/>
</dbReference>
<dbReference type="EMBL" id="JAAVLW010000005">
    <property type="protein sequence ID" value="NOJ48249.1"/>
    <property type="molecule type" value="Genomic_DNA"/>
</dbReference>